<dbReference type="Gene3D" id="3.90.580.10">
    <property type="entry name" value="Zinc finger, CHC2-type domain"/>
    <property type="match status" value="1"/>
</dbReference>
<dbReference type="GO" id="GO:0005524">
    <property type="term" value="F:ATP binding"/>
    <property type="evidence" value="ECO:0007669"/>
    <property type="project" value="InterPro"/>
</dbReference>
<dbReference type="InterPro" id="IPR034151">
    <property type="entry name" value="TOPRIM_DnaG_bac"/>
</dbReference>
<dbReference type="PROSITE" id="PS50880">
    <property type="entry name" value="TOPRIM"/>
    <property type="match status" value="1"/>
</dbReference>
<evidence type="ECO:0000256" key="13">
    <source>
        <dbReference type="PIRNR" id="PIRNR002811"/>
    </source>
</evidence>
<dbReference type="Gene3D" id="3.40.1360.10">
    <property type="match status" value="1"/>
</dbReference>
<reference evidence="16 17" key="1">
    <citation type="submission" date="2020-08" db="EMBL/GenBank/DDBJ databases">
        <title>Complete Genome Sequence of Effusibacillus dendaii Strain skT53, Isolated from Farmland soil.</title>
        <authorList>
            <person name="Konishi T."/>
            <person name="Kawasaki H."/>
        </authorList>
    </citation>
    <scope>NUCLEOTIDE SEQUENCE [LARGE SCALE GENOMIC DNA]</scope>
    <source>
        <strain evidence="17">skT53</strain>
    </source>
</reference>
<dbReference type="GO" id="GO:0000428">
    <property type="term" value="C:DNA-directed RNA polymerase complex"/>
    <property type="evidence" value="ECO:0007669"/>
    <property type="project" value="UniProtKB-KW"/>
</dbReference>
<dbReference type="InterPro" id="IPR013264">
    <property type="entry name" value="DNAG_N"/>
</dbReference>
<dbReference type="RefSeq" id="WP_200760232.1">
    <property type="nucleotide sequence ID" value="NZ_AP023366.1"/>
</dbReference>
<keyword evidence="11 12" id="KW-0804">Transcription</keyword>
<dbReference type="InterPro" id="IPR006295">
    <property type="entry name" value="DNA_primase_DnaG"/>
</dbReference>
<dbReference type="PANTHER" id="PTHR30313">
    <property type="entry name" value="DNA PRIMASE"/>
    <property type="match status" value="1"/>
</dbReference>
<sequence length="612" mass="69284">MGRIPDDVIERIRHHFDIVDVVSEYVELKRSGRSFVGLCPFHSEKTPSFSVSQPKQLYHCFGCGAGGNVISFIMHIENLSFLESVEHLAKRAGIALPKQDDAEDDSPAARRRKELFQCHDLASKYYHHILVNTEAGVPALKYLRERGLTLTTIEEFQLGYAPNRWDVLTNFLKRRGFQEKFLEQAGLLSENGKQPGRYYDRFRGRVMFPIHDGQGRVIGFGGRILGKGEPKYLNSPETELFQKGRQLFNLNRARQHIRQSGKAILLEGYMDVITAHQFGITNAVAALGTALTQDQAKILKRNADEILMMYDGDPAGQKAAFRNSEVILEVDGNPRVAVLPDGLDPDLFLHQYGADAFRRIAEEGSMSITAFKLQVLRNSSQLSSHEGLVHFLSQAVQLIGEVKSPIERETYLRDLAGEFNVSLESLEKEMKMVSSFPKSVDKPASQWNTNIQNGDRISKKTHSLLPAYIQAERKLLTHMLIDPGVARQVKETIVDEFSVEEHAALAVFLYSYYEDHPNANPAQFISTLSDQNLIRLASELAVEADSIDERPGLIEDYIVRIQNYDLEKRLQLIPKEMEEAAKNGDFEMLRTLMQEQIELRKKLDRHSVGKEG</sequence>
<keyword evidence="7 12" id="KW-0863">Zinc-finger</keyword>
<dbReference type="InterPro" id="IPR016136">
    <property type="entry name" value="DNA_helicase_N/primase_C"/>
</dbReference>
<dbReference type="InterPro" id="IPR002694">
    <property type="entry name" value="Znf_CHC2"/>
</dbReference>
<evidence type="ECO:0000256" key="5">
    <source>
        <dbReference type="ARBA" id="ARBA00022705"/>
    </source>
</evidence>
<keyword evidence="8 12" id="KW-0862">Zinc</keyword>
<dbReference type="FunFam" id="3.40.1360.10:FF:000002">
    <property type="entry name" value="DNA primase"/>
    <property type="match status" value="1"/>
</dbReference>
<feature type="domain" description="Toprim" evidence="15">
    <location>
        <begin position="261"/>
        <end position="342"/>
    </location>
</feature>
<gene>
    <name evidence="12 16" type="primary">dnaG</name>
    <name evidence="16" type="ORF">skT53_11920</name>
</gene>
<dbReference type="SUPFAM" id="SSF56731">
    <property type="entry name" value="DNA primase core"/>
    <property type="match status" value="1"/>
</dbReference>
<evidence type="ECO:0000256" key="1">
    <source>
        <dbReference type="ARBA" id="ARBA00022478"/>
    </source>
</evidence>
<dbReference type="HAMAP" id="MF_00974">
    <property type="entry name" value="DNA_primase_DnaG"/>
    <property type="match status" value="1"/>
</dbReference>
<dbReference type="Gene3D" id="1.10.860.10">
    <property type="entry name" value="DNAb Helicase, Chain A"/>
    <property type="match status" value="1"/>
</dbReference>
<comment type="similarity">
    <text evidence="12 13">Belongs to the DnaG primase family.</text>
</comment>
<dbReference type="SUPFAM" id="SSF57783">
    <property type="entry name" value="Zinc beta-ribbon"/>
    <property type="match status" value="1"/>
</dbReference>
<dbReference type="EC" id="2.7.7.101" evidence="12"/>
<comment type="cofactor">
    <cofactor evidence="12 13 14">
        <name>Zn(2+)</name>
        <dbReference type="ChEBI" id="CHEBI:29105"/>
    </cofactor>
    <text evidence="12 13 14">Binds 1 zinc ion per monomer.</text>
</comment>
<evidence type="ECO:0000256" key="14">
    <source>
        <dbReference type="PIRSR" id="PIRSR002811-1"/>
    </source>
</evidence>
<dbReference type="PIRSF" id="PIRSF002811">
    <property type="entry name" value="DnaG"/>
    <property type="match status" value="1"/>
</dbReference>
<evidence type="ECO:0000256" key="6">
    <source>
        <dbReference type="ARBA" id="ARBA00022723"/>
    </source>
</evidence>
<dbReference type="EMBL" id="AP023366">
    <property type="protein sequence ID" value="BCJ86207.1"/>
    <property type="molecule type" value="Genomic_DNA"/>
</dbReference>
<dbReference type="GO" id="GO:1990077">
    <property type="term" value="C:primosome complex"/>
    <property type="evidence" value="ECO:0007669"/>
    <property type="project" value="UniProtKB-KW"/>
</dbReference>
<keyword evidence="5 12" id="KW-0235">DNA replication</keyword>
<comment type="subunit">
    <text evidence="12">Monomer. Interacts with DnaB.</text>
</comment>
<dbReference type="InterPro" id="IPR006171">
    <property type="entry name" value="TOPRIM_dom"/>
</dbReference>
<keyword evidence="2 12" id="KW-0639">Primosome</keyword>
<dbReference type="FunFam" id="3.90.580.10:FF:000001">
    <property type="entry name" value="DNA primase"/>
    <property type="match status" value="1"/>
</dbReference>
<dbReference type="AlphaFoldDB" id="A0A7I8D865"/>
<evidence type="ECO:0000256" key="8">
    <source>
        <dbReference type="ARBA" id="ARBA00022833"/>
    </source>
</evidence>
<evidence type="ECO:0000256" key="11">
    <source>
        <dbReference type="ARBA" id="ARBA00023163"/>
    </source>
</evidence>
<dbReference type="SMART" id="SM00493">
    <property type="entry name" value="TOPRIM"/>
    <property type="match status" value="1"/>
</dbReference>
<dbReference type="GO" id="GO:0003677">
    <property type="term" value="F:DNA binding"/>
    <property type="evidence" value="ECO:0007669"/>
    <property type="project" value="UniProtKB-KW"/>
</dbReference>
<keyword evidence="10 12" id="KW-0238">DNA-binding</keyword>
<dbReference type="GO" id="GO:0005737">
    <property type="term" value="C:cytoplasm"/>
    <property type="evidence" value="ECO:0007669"/>
    <property type="project" value="TreeGrafter"/>
</dbReference>
<dbReference type="GO" id="GO:0008270">
    <property type="term" value="F:zinc ion binding"/>
    <property type="evidence" value="ECO:0007669"/>
    <property type="project" value="UniProtKB-UniRule"/>
</dbReference>
<dbReference type="InterPro" id="IPR030846">
    <property type="entry name" value="DnaG_bac"/>
</dbReference>
<dbReference type="Pfam" id="PF08275">
    <property type="entry name" value="DNAG_N"/>
    <property type="match status" value="1"/>
</dbReference>
<keyword evidence="4 12" id="KW-0548">Nucleotidyltransferase</keyword>
<dbReference type="InterPro" id="IPR050219">
    <property type="entry name" value="DnaG_primase"/>
</dbReference>
<evidence type="ECO:0000256" key="2">
    <source>
        <dbReference type="ARBA" id="ARBA00022515"/>
    </source>
</evidence>
<evidence type="ECO:0000256" key="9">
    <source>
        <dbReference type="ARBA" id="ARBA00022842"/>
    </source>
</evidence>
<dbReference type="InterPro" id="IPR036185">
    <property type="entry name" value="DNA_heli_DnaB-like_N_sf"/>
</dbReference>
<dbReference type="InterPro" id="IPR037068">
    <property type="entry name" value="DNA_primase_core_N_sf"/>
</dbReference>
<keyword evidence="3 12" id="KW-0808">Transferase</keyword>
<keyword evidence="1 12" id="KW-0240">DNA-directed RNA polymerase</keyword>
<dbReference type="FunFam" id="3.90.980.10:FF:000001">
    <property type="entry name" value="DNA primase"/>
    <property type="match status" value="1"/>
</dbReference>
<evidence type="ECO:0000256" key="12">
    <source>
        <dbReference type="HAMAP-Rule" id="MF_00974"/>
    </source>
</evidence>
<dbReference type="Pfam" id="PF13155">
    <property type="entry name" value="Toprim_2"/>
    <property type="match status" value="1"/>
</dbReference>
<dbReference type="SMART" id="SM00400">
    <property type="entry name" value="ZnF_CHCC"/>
    <property type="match status" value="1"/>
</dbReference>
<dbReference type="Pfam" id="PF10410">
    <property type="entry name" value="DnaB_bind"/>
    <property type="match status" value="1"/>
</dbReference>
<dbReference type="KEGG" id="eff:skT53_11920"/>
<dbReference type="PANTHER" id="PTHR30313:SF2">
    <property type="entry name" value="DNA PRIMASE"/>
    <property type="match status" value="1"/>
</dbReference>
<dbReference type="Pfam" id="PF01807">
    <property type="entry name" value="Zn_ribbon_DnaG"/>
    <property type="match status" value="1"/>
</dbReference>
<dbReference type="GO" id="GO:0006269">
    <property type="term" value="P:DNA replication, synthesis of primer"/>
    <property type="evidence" value="ECO:0007669"/>
    <property type="project" value="UniProtKB-UniRule"/>
</dbReference>
<keyword evidence="17" id="KW-1185">Reference proteome</keyword>
<evidence type="ECO:0000313" key="16">
    <source>
        <dbReference type="EMBL" id="BCJ86207.1"/>
    </source>
</evidence>
<evidence type="ECO:0000256" key="4">
    <source>
        <dbReference type="ARBA" id="ARBA00022695"/>
    </source>
</evidence>
<dbReference type="GO" id="GO:0003678">
    <property type="term" value="F:DNA helicase activity"/>
    <property type="evidence" value="ECO:0007669"/>
    <property type="project" value="InterPro"/>
</dbReference>
<organism evidence="16 17">
    <name type="scientific">Effusibacillus dendaii</name>
    <dbReference type="NCBI Taxonomy" id="2743772"/>
    <lineage>
        <taxon>Bacteria</taxon>
        <taxon>Bacillati</taxon>
        <taxon>Bacillota</taxon>
        <taxon>Bacilli</taxon>
        <taxon>Bacillales</taxon>
        <taxon>Alicyclobacillaceae</taxon>
        <taxon>Effusibacillus</taxon>
    </lineage>
</organism>
<dbReference type="InterPro" id="IPR019475">
    <property type="entry name" value="DNA_primase_DnaB-bd"/>
</dbReference>
<proteinExistence type="inferred from homology"/>
<keyword evidence="6 12" id="KW-0479">Metal-binding</keyword>
<evidence type="ECO:0000256" key="10">
    <source>
        <dbReference type="ARBA" id="ARBA00023125"/>
    </source>
</evidence>
<comment type="function">
    <text evidence="12 13">RNA polymerase that catalyzes the synthesis of short RNA molecules used as primers for DNA polymerase during DNA replication.</text>
</comment>
<dbReference type="Proteomes" id="UP000593802">
    <property type="component" value="Chromosome"/>
</dbReference>
<evidence type="ECO:0000313" key="17">
    <source>
        <dbReference type="Proteomes" id="UP000593802"/>
    </source>
</evidence>
<dbReference type="Gene3D" id="3.90.980.10">
    <property type="entry name" value="DNA primase, catalytic core, N-terminal domain"/>
    <property type="match status" value="1"/>
</dbReference>
<dbReference type="CDD" id="cd03364">
    <property type="entry name" value="TOPRIM_DnaG_primases"/>
    <property type="match status" value="1"/>
</dbReference>
<comment type="catalytic activity">
    <reaction evidence="12">
        <text>ssDNA + n NTP = ssDNA/pppN(pN)n-1 hybrid + (n-1) diphosphate.</text>
        <dbReference type="EC" id="2.7.7.101"/>
    </reaction>
</comment>
<evidence type="ECO:0000259" key="15">
    <source>
        <dbReference type="PROSITE" id="PS50880"/>
    </source>
</evidence>
<accession>A0A7I8D865</accession>
<feature type="zinc finger region" description="CHC2-type" evidence="12 14">
    <location>
        <begin position="39"/>
        <end position="63"/>
    </location>
</feature>
<dbReference type="NCBIfam" id="TIGR01391">
    <property type="entry name" value="dnaG"/>
    <property type="match status" value="1"/>
</dbReference>
<dbReference type="SUPFAM" id="SSF48024">
    <property type="entry name" value="N-terminal domain of DnaB helicase"/>
    <property type="match status" value="1"/>
</dbReference>
<dbReference type="InterPro" id="IPR036977">
    <property type="entry name" value="DNA_primase_Znf_CHC2"/>
</dbReference>
<protein>
    <recommendedName>
        <fullName evidence="12 13">DNA primase</fullName>
        <ecNumber evidence="12">2.7.7.101</ecNumber>
    </recommendedName>
</protein>
<dbReference type="GO" id="GO:0003899">
    <property type="term" value="F:DNA-directed RNA polymerase activity"/>
    <property type="evidence" value="ECO:0007669"/>
    <property type="project" value="UniProtKB-UniRule"/>
</dbReference>
<name>A0A7I8D865_9BACL</name>
<evidence type="ECO:0000256" key="3">
    <source>
        <dbReference type="ARBA" id="ARBA00022679"/>
    </source>
</evidence>
<keyword evidence="9" id="KW-0460">Magnesium</keyword>
<evidence type="ECO:0000256" key="7">
    <source>
        <dbReference type="ARBA" id="ARBA00022771"/>
    </source>
</evidence>
<comment type="domain">
    <text evidence="12">Contains an N-terminal zinc-binding domain, a central core domain that contains the primase activity, and a C-terminal DnaB-binding domain.</text>
</comment>